<accession>A0ACC0K6R1</accession>
<reference evidence="1 2" key="1">
    <citation type="journal article" date="2022" name="Genome Biol. Evol.">
        <title>The Spruce Budworm Genome: Reconstructing the Evolutionary History of Antifreeze Proteins.</title>
        <authorList>
            <person name="Beliveau C."/>
            <person name="Gagne P."/>
            <person name="Picq S."/>
            <person name="Vernygora O."/>
            <person name="Keeling C.I."/>
            <person name="Pinkney K."/>
            <person name="Doucet D."/>
            <person name="Wen F."/>
            <person name="Johnston J.S."/>
            <person name="Maaroufi H."/>
            <person name="Boyle B."/>
            <person name="Laroche J."/>
            <person name="Dewar K."/>
            <person name="Juretic N."/>
            <person name="Blackburn G."/>
            <person name="Nisole A."/>
            <person name="Brunet B."/>
            <person name="Brandao M."/>
            <person name="Lumley L."/>
            <person name="Duan J."/>
            <person name="Quan G."/>
            <person name="Lucarotti C.J."/>
            <person name="Roe A.D."/>
            <person name="Sperling F.A.H."/>
            <person name="Levesque R.C."/>
            <person name="Cusson M."/>
        </authorList>
    </citation>
    <scope>NUCLEOTIDE SEQUENCE [LARGE SCALE GENOMIC DNA]</scope>
    <source>
        <strain evidence="1">Glfc:IPQL:Cfum</strain>
    </source>
</reference>
<protein>
    <submittedName>
        <fullName evidence="1">Uncharacterized protein</fullName>
    </submittedName>
</protein>
<sequence>MDRVNFRVNGKPCSVGREVSSDVTLLDYLRVGSELRGSKYMCREGGCGACVVAAARAGDAPVAVNSCLVSVTSCEGWEVSTIEGVGSRHAGYHPLQKTLAKHNGTQCGYCSPGWVMAMYSLLQSKKKLTMLEIEQSFGSNICRCTGYRPILEAFKTFASDAPEPHDLLDIEDLNICKKNGKICLTSTCSESDWCLVEADDIPQNKEIELKDGRSWFRVLSVKEIFEVLGKNGDDSYMFVAGNTAKGAYPISEYPRVLIDISSVNELKGYHLDQNLVIGAALTLTETMDIFEHLSVTEADFWYLEKLRQHLLKVAHIPVRNIMPRAQNAHAIVNAGYLYKLCSLQTTVLEARIVYGGLSAHFVHAENTEKFLIRKKLFTNETLQAALKVLEQELGLLSLCPGSLVGARYGSGGVTLSSTRPVSNARQIFTTNPTLYPINQPVPKAEALIQCAGEASYTEDLPRLPCEVYGAFVLATAPLGDIHSIDASDALQQPGVIDFYSAKDIPGVNSFIPRIDGYSFADEEVFCEGPVRYNGQVIGVIVAETRRIAENAAKRVLVKYSNIKKPVIDIKKAKKDANRTKMAGEKSGGSKGTEIYKIVKGDETIYQQTHFCMETLMCVTKPTEEGLEAYCATQWIDVHVRRLGGAYGLKLTRINQVAAACALVTHKLNRPCRIILPLATQSKSVGKRLPCSTEYEVAIDTKGVVQYCNEDMYMDNGYIVGDNATGGSLTMYNNCYDKARWNFKAYNVTTDTASNTHCRAPGTLEAITAAEFIMERVAYELALDPLEVRLRNLDPAYTELREMVERVKNDAQYADRRAAVDKYNAQNRWKKRGLRFSLLRWTPFGSQNIDVNLSVYHDDGTVAITHGAVEMGQGLNTKAIQIAAHVLNIPMEKIEIKGSNTINTPNGPPTGGSLTSNNVGLGVVRACEQLLSRMAPIRASMVDATWEEQVQAAYNANVDLQAHGFVSLADKQKTDVFGVTLAEVEVDVLTGEWELVRVDLLEDAGLSVSPQIDVGQVEGAFIMGLGYWTCEQLVFDPETGELLTDRTWNYHVPQARDIPQDFRVYFRNKSYSEPQYFGAKVIGEPPTCMSVAVPFAMREAIVAARLDAGLPANQWFQIGNSNT</sequence>
<evidence type="ECO:0000313" key="2">
    <source>
        <dbReference type="Proteomes" id="UP001064048"/>
    </source>
</evidence>
<dbReference type="EMBL" id="CM046107">
    <property type="protein sequence ID" value="KAI8431840.1"/>
    <property type="molecule type" value="Genomic_DNA"/>
</dbReference>
<dbReference type="Proteomes" id="UP001064048">
    <property type="component" value="Chromosome 7"/>
</dbReference>
<keyword evidence="2" id="KW-1185">Reference proteome</keyword>
<proteinExistence type="predicted"/>
<gene>
    <name evidence="1" type="ORF">MSG28_004414</name>
</gene>
<evidence type="ECO:0000313" key="1">
    <source>
        <dbReference type="EMBL" id="KAI8431840.1"/>
    </source>
</evidence>
<organism evidence="1 2">
    <name type="scientific">Choristoneura fumiferana</name>
    <name type="common">Spruce budworm moth</name>
    <name type="synonym">Archips fumiferana</name>
    <dbReference type="NCBI Taxonomy" id="7141"/>
    <lineage>
        <taxon>Eukaryota</taxon>
        <taxon>Metazoa</taxon>
        <taxon>Ecdysozoa</taxon>
        <taxon>Arthropoda</taxon>
        <taxon>Hexapoda</taxon>
        <taxon>Insecta</taxon>
        <taxon>Pterygota</taxon>
        <taxon>Neoptera</taxon>
        <taxon>Endopterygota</taxon>
        <taxon>Lepidoptera</taxon>
        <taxon>Glossata</taxon>
        <taxon>Ditrysia</taxon>
        <taxon>Tortricoidea</taxon>
        <taxon>Tortricidae</taxon>
        <taxon>Tortricinae</taxon>
        <taxon>Choristoneura</taxon>
    </lineage>
</organism>
<comment type="caution">
    <text evidence="1">The sequence shown here is derived from an EMBL/GenBank/DDBJ whole genome shotgun (WGS) entry which is preliminary data.</text>
</comment>
<name>A0ACC0K6R1_CHOFU</name>